<gene>
    <name evidence="1" type="ORF">SAMN04488541_100891</name>
</gene>
<accession>A0A1I2DZ78</accession>
<evidence type="ECO:0000313" key="2">
    <source>
        <dbReference type="Proteomes" id="UP000199513"/>
    </source>
</evidence>
<dbReference type="AlphaFoldDB" id="A0A1I2DZ78"/>
<sequence length="159" mass="18343">MKFLSLLLIIPFMSSKQPQKEHLIFLQYAHFIKDAKQTTLFLIEDTPTQPKEQVASKKYCLDYEILKTVALTEAVADSLKEIVLEEKNYIAEAQKSCPMVAKYAITFKKKNNQSFTLILSSAPCEKVTVSCSKKDFKKSYFDLKEKNEILVFIEKLVME</sequence>
<name>A0A1I2DZ78_9BACT</name>
<protein>
    <submittedName>
        <fullName evidence="1">Uncharacterized protein</fullName>
    </submittedName>
</protein>
<keyword evidence="2" id="KW-1185">Reference proteome</keyword>
<reference evidence="1 2" key="1">
    <citation type="submission" date="2016-10" db="EMBL/GenBank/DDBJ databases">
        <authorList>
            <person name="de Groot N.N."/>
        </authorList>
    </citation>
    <scope>NUCLEOTIDE SEQUENCE [LARGE SCALE GENOMIC DNA]</scope>
    <source>
        <strain>GEY</strain>
        <strain evidence="2">DSM 9560</strain>
    </source>
</reference>
<organism evidence="1 2">
    <name type="scientific">Thermoflexibacter ruber</name>
    <dbReference type="NCBI Taxonomy" id="1003"/>
    <lineage>
        <taxon>Bacteria</taxon>
        <taxon>Pseudomonadati</taxon>
        <taxon>Bacteroidota</taxon>
        <taxon>Cytophagia</taxon>
        <taxon>Cytophagales</taxon>
        <taxon>Thermoflexibacteraceae</taxon>
        <taxon>Thermoflexibacter</taxon>
    </lineage>
</organism>
<proteinExistence type="predicted"/>
<evidence type="ECO:0000313" key="1">
    <source>
        <dbReference type="EMBL" id="SFE85944.1"/>
    </source>
</evidence>
<dbReference type="EMBL" id="FONY01000008">
    <property type="protein sequence ID" value="SFE85944.1"/>
    <property type="molecule type" value="Genomic_DNA"/>
</dbReference>
<dbReference type="Proteomes" id="UP000199513">
    <property type="component" value="Unassembled WGS sequence"/>
</dbReference>
<dbReference type="STRING" id="1003.SAMN04488541_100891"/>